<accession>A0A1E8FAT6</accession>
<gene>
    <name evidence="2" type="ORF">BFC17_05520</name>
</gene>
<evidence type="ECO:0000313" key="2">
    <source>
        <dbReference type="EMBL" id="OFI32613.1"/>
    </source>
</evidence>
<proteinExistence type="predicted"/>
<keyword evidence="3" id="KW-1185">Reference proteome</keyword>
<name>A0A1E8FAT6_9ALTE</name>
<sequence>MIIGNGSKLIRAGLLASTLLVCSGITAANGFADDTVSSNAADQQEIENIEVTGTPSRAYFEN</sequence>
<reference evidence="2 3" key="1">
    <citation type="submission" date="2016-09" db="EMBL/GenBank/DDBJ databases">
        <title>Alteromonas lipolytica, a new species isolated from sea water.</title>
        <authorList>
            <person name="Wu Y.-H."/>
            <person name="Cheng H."/>
            <person name="Xu X.-W."/>
        </authorList>
    </citation>
    <scope>NUCLEOTIDE SEQUENCE [LARGE SCALE GENOMIC DNA]</scope>
    <source>
        <strain evidence="2 3">JW12</strain>
    </source>
</reference>
<evidence type="ECO:0008006" key="4">
    <source>
        <dbReference type="Google" id="ProtNLM"/>
    </source>
</evidence>
<dbReference type="Proteomes" id="UP000176037">
    <property type="component" value="Unassembled WGS sequence"/>
</dbReference>
<feature type="signal peptide" evidence="1">
    <location>
        <begin position="1"/>
        <end position="27"/>
    </location>
</feature>
<feature type="chain" id="PRO_5009214046" description="TonB-dependent receptor" evidence="1">
    <location>
        <begin position="28"/>
        <end position="62"/>
    </location>
</feature>
<organism evidence="2 3">
    <name type="scientific">Alteromonas lipolytica</name>
    <dbReference type="NCBI Taxonomy" id="1856405"/>
    <lineage>
        <taxon>Bacteria</taxon>
        <taxon>Pseudomonadati</taxon>
        <taxon>Pseudomonadota</taxon>
        <taxon>Gammaproteobacteria</taxon>
        <taxon>Alteromonadales</taxon>
        <taxon>Alteromonadaceae</taxon>
        <taxon>Alteromonas/Salinimonas group</taxon>
        <taxon>Alteromonas</taxon>
    </lineage>
</organism>
<evidence type="ECO:0000256" key="1">
    <source>
        <dbReference type="SAM" id="SignalP"/>
    </source>
</evidence>
<protein>
    <recommendedName>
        <fullName evidence="4">TonB-dependent receptor</fullName>
    </recommendedName>
</protein>
<dbReference type="EMBL" id="MJIC01000016">
    <property type="protein sequence ID" value="OFI32613.1"/>
    <property type="molecule type" value="Genomic_DNA"/>
</dbReference>
<keyword evidence="1" id="KW-0732">Signal</keyword>
<dbReference type="AlphaFoldDB" id="A0A1E8FAT6"/>
<evidence type="ECO:0000313" key="3">
    <source>
        <dbReference type="Proteomes" id="UP000176037"/>
    </source>
</evidence>
<comment type="caution">
    <text evidence="2">The sequence shown here is derived from an EMBL/GenBank/DDBJ whole genome shotgun (WGS) entry which is preliminary data.</text>
</comment>